<dbReference type="AlphaFoldDB" id="A0A085MGW3"/>
<dbReference type="Proteomes" id="UP000030764">
    <property type="component" value="Unassembled WGS sequence"/>
</dbReference>
<reference evidence="1 2" key="1">
    <citation type="journal article" date="2014" name="Nat. Genet.">
        <title>Genome and transcriptome of the porcine whipworm Trichuris suis.</title>
        <authorList>
            <person name="Jex A.R."/>
            <person name="Nejsum P."/>
            <person name="Schwarz E.M."/>
            <person name="Hu L."/>
            <person name="Young N.D."/>
            <person name="Hall R.S."/>
            <person name="Korhonen P.K."/>
            <person name="Liao S."/>
            <person name="Thamsborg S."/>
            <person name="Xia J."/>
            <person name="Xu P."/>
            <person name="Wang S."/>
            <person name="Scheerlinck J.P."/>
            <person name="Hofmann A."/>
            <person name="Sternberg P.W."/>
            <person name="Wang J."/>
            <person name="Gasser R.B."/>
        </authorList>
    </citation>
    <scope>NUCLEOTIDE SEQUENCE [LARGE SCALE GENOMIC DNA]</scope>
    <source>
        <strain evidence="1">DCEP-RM93M</strain>
    </source>
</reference>
<gene>
    <name evidence="1" type="ORF">M513_02563</name>
</gene>
<protein>
    <submittedName>
        <fullName evidence="1">Uncharacterized protein</fullName>
    </submittedName>
</protein>
<name>A0A085MGW3_9BILA</name>
<evidence type="ECO:0000313" key="1">
    <source>
        <dbReference type="EMBL" id="KFD56459.1"/>
    </source>
</evidence>
<dbReference type="EMBL" id="KL363193">
    <property type="protein sequence ID" value="KFD56459.1"/>
    <property type="molecule type" value="Genomic_DNA"/>
</dbReference>
<proteinExistence type="predicted"/>
<accession>A0A085MGW3</accession>
<sequence>MVSPCNCIPSTYTKLSAYGDWINSSLEDLRKAPDQTGYTEEEGMIYIPKRTRLPGMLSSGNQQEFMDGSSFIALLSGYHRRRAI</sequence>
<organism evidence="1 2">
    <name type="scientific">Trichuris suis</name>
    <name type="common">pig whipworm</name>
    <dbReference type="NCBI Taxonomy" id="68888"/>
    <lineage>
        <taxon>Eukaryota</taxon>
        <taxon>Metazoa</taxon>
        <taxon>Ecdysozoa</taxon>
        <taxon>Nematoda</taxon>
        <taxon>Enoplea</taxon>
        <taxon>Dorylaimia</taxon>
        <taxon>Trichinellida</taxon>
        <taxon>Trichuridae</taxon>
        <taxon>Trichuris</taxon>
    </lineage>
</organism>
<evidence type="ECO:0000313" key="2">
    <source>
        <dbReference type="Proteomes" id="UP000030764"/>
    </source>
</evidence>
<keyword evidence="2" id="KW-1185">Reference proteome</keyword>